<sequence>MLSSGKAGVVVVHADRPTQTQQAQATAPQPTNPQLTVPQQVAKFKQLLQQNNWVGTALMVRHGQVVYYQASGYANVAKKIKNTTRTQYLINSTQKSMTAAIVMKVIANGQLNMTDRLSQWYPKVPNAKNITIRQMLDMTTGLEGPTATTKKALPAAKEATYLSQHLIFNAAKSGKWDYQSINYNLLCGIIQKKTGHDYQWWYEHEFVKPLALRQTSFSYQQSLTKSPRLAVGYAGNPKTNAIEYRRTKATDFTAGKQTRELGSGNLYMSPLDLFRAEAAICTGRIVSTADVNQLRTPGSTSSYGGGVYNRPTGYTIANGIGYGFSDMFVISNDGQNGLVLLSNLWRPKGQDQMFFYHLSQMEAFHQW</sequence>
<keyword evidence="5" id="KW-1185">Reference proteome</keyword>
<dbReference type="EMBL" id="BQXO01000002">
    <property type="protein sequence ID" value="GKT05365.1"/>
    <property type="molecule type" value="Genomic_DNA"/>
</dbReference>
<dbReference type="InterPro" id="IPR050491">
    <property type="entry name" value="AmpC-like"/>
</dbReference>
<evidence type="ECO:0000259" key="3">
    <source>
        <dbReference type="Pfam" id="PF00144"/>
    </source>
</evidence>
<dbReference type="PANTHER" id="PTHR46825:SF11">
    <property type="entry name" value="PENICILLIN-BINDING PROTEIN 4"/>
    <property type="match status" value="1"/>
</dbReference>
<dbReference type="PANTHER" id="PTHR46825">
    <property type="entry name" value="D-ALANYL-D-ALANINE-CARBOXYPEPTIDASE/ENDOPEPTIDASE AMPH"/>
    <property type="match status" value="1"/>
</dbReference>
<proteinExistence type="predicted"/>
<dbReference type="Gene3D" id="3.40.710.10">
    <property type="entry name" value="DD-peptidase/beta-lactamase superfamily"/>
    <property type="match status" value="1"/>
</dbReference>
<evidence type="ECO:0000313" key="5">
    <source>
        <dbReference type="Proteomes" id="UP001628078"/>
    </source>
</evidence>
<keyword evidence="2" id="KW-0472">Membrane</keyword>
<accession>A0ABQ5JMH4</accession>
<comment type="subcellular location">
    <subcellularLocation>
        <location evidence="1">Membrane</location>
    </subcellularLocation>
</comment>
<dbReference type="Proteomes" id="UP001628078">
    <property type="component" value="Unassembled WGS sequence"/>
</dbReference>
<dbReference type="Pfam" id="PF00144">
    <property type="entry name" value="Beta-lactamase"/>
    <property type="match status" value="1"/>
</dbReference>
<gene>
    <name evidence="4" type="primary">pbpX2_2</name>
    <name evidence="4" type="ORF">JCM31185_06540</name>
</gene>
<evidence type="ECO:0000313" key="4">
    <source>
        <dbReference type="EMBL" id="GKT05365.1"/>
    </source>
</evidence>
<protein>
    <submittedName>
        <fullName evidence="4">Peptidase S12</fullName>
    </submittedName>
</protein>
<dbReference type="InterPro" id="IPR012338">
    <property type="entry name" value="Beta-lactam/transpept-like"/>
</dbReference>
<dbReference type="SUPFAM" id="SSF56601">
    <property type="entry name" value="beta-lactamase/transpeptidase-like"/>
    <property type="match status" value="1"/>
</dbReference>
<dbReference type="InterPro" id="IPR001466">
    <property type="entry name" value="Beta-lactam-related"/>
</dbReference>
<evidence type="ECO:0000256" key="1">
    <source>
        <dbReference type="ARBA" id="ARBA00004370"/>
    </source>
</evidence>
<name>A0ABQ5JMH4_9LACO</name>
<organism evidence="4 5">
    <name type="scientific">Furfurilactobacillus curtus</name>
    <dbReference type="NCBI Taxonomy" id="1746200"/>
    <lineage>
        <taxon>Bacteria</taxon>
        <taxon>Bacillati</taxon>
        <taxon>Bacillota</taxon>
        <taxon>Bacilli</taxon>
        <taxon>Lactobacillales</taxon>
        <taxon>Lactobacillaceae</taxon>
        <taxon>Furfurilactobacillus</taxon>
    </lineage>
</organism>
<comment type="caution">
    <text evidence="4">The sequence shown here is derived from an EMBL/GenBank/DDBJ whole genome shotgun (WGS) entry which is preliminary data.</text>
</comment>
<feature type="domain" description="Beta-lactamase-related" evidence="3">
    <location>
        <begin position="43"/>
        <end position="348"/>
    </location>
</feature>
<reference evidence="4 5" key="1">
    <citation type="submission" date="2022-03" db="EMBL/GenBank/DDBJ databases">
        <title>Draft genome sequence of Furfurilactobacillus curtus JCM 31185.</title>
        <authorList>
            <person name="Suzuki S."/>
            <person name="Endo A."/>
            <person name="Kajikawa A."/>
        </authorList>
    </citation>
    <scope>NUCLEOTIDE SEQUENCE [LARGE SCALE GENOMIC DNA]</scope>
    <source>
        <strain evidence="4 5">JCM 31185</strain>
    </source>
</reference>
<evidence type="ECO:0000256" key="2">
    <source>
        <dbReference type="ARBA" id="ARBA00023136"/>
    </source>
</evidence>